<feature type="domain" description="NB-ARC" evidence="2">
    <location>
        <begin position="119"/>
        <end position="272"/>
    </location>
</feature>
<name>A0A2G2VWI3_CAPBA</name>
<organism evidence="3 4">
    <name type="scientific">Capsicum baccatum</name>
    <name type="common">Peruvian pepper</name>
    <dbReference type="NCBI Taxonomy" id="33114"/>
    <lineage>
        <taxon>Eukaryota</taxon>
        <taxon>Viridiplantae</taxon>
        <taxon>Streptophyta</taxon>
        <taxon>Embryophyta</taxon>
        <taxon>Tracheophyta</taxon>
        <taxon>Spermatophyta</taxon>
        <taxon>Magnoliopsida</taxon>
        <taxon>eudicotyledons</taxon>
        <taxon>Gunneridae</taxon>
        <taxon>Pentapetalae</taxon>
        <taxon>asterids</taxon>
        <taxon>lamiids</taxon>
        <taxon>Solanales</taxon>
        <taxon>Solanaceae</taxon>
        <taxon>Solanoideae</taxon>
        <taxon>Capsiceae</taxon>
        <taxon>Capsicum</taxon>
    </lineage>
</organism>
<dbReference type="OrthoDB" id="1898799at2759"/>
<reference evidence="3 4" key="1">
    <citation type="journal article" date="2017" name="Genome Biol.">
        <title>New reference genome sequences of hot pepper reveal the massive evolution of plant disease-resistance genes by retroduplication.</title>
        <authorList>
            <person name="Kim S."/>
            <person name="Park J."/>
            <person name="Yeom S.I."/>
            <person name="Kim Y.M."/>
            <person name="Seo E."/>
            <person name="Kim K.T."/>
            <person name="Kim M.S."/>
            <person name="Lee J.M."/>
            <person name="Cheong K."/>
            <person name="Shin H.S."/>
            <person name="Kim S.B."/>
            <person name="Han K."/>
            <person name="Lee J."/>
            <person name="Park M."/>
            <person name="Lee H.A."/>
            <person name="Lee H.Y."/>
            <person name="Lee Y."/>
            <person name="Oh S."/>
            <person name="Lee J.H."/>
            <person name="Choi E."/>
            <person name="Choi E."/>
            <person name="Lee S.E."/>
            <person name="Jeon J."/>
            <person name="Kim H."/>
            <person name="Choi G."/>
            <person name="Song H."/>
            <person name="Lee J."/>
            <person name="Lee S.C."/>
            <person name="Kwon J.K."/>
            <person name="Lee H.Y."/>
            <person name="Koo N."/>
            <person name="Hong Y."/>
            <person name="Kim R.W."/>
            <person name="Kang W.H."/>
            <person name="Huh J.H."/>
            <person name="Kang B.C."/>
            <person name="Yang T.J."/>
            <person name="Lee Y.H."/>
            <person name="Bennetzen J.L."/>
            <person name="Choi D."/>
        </authorList>
    </citation>
    <scope>NUCLEOTIDE SEQUENCE [LARGE SCALE GENOMIC DNA]</scope>
    <source>
        <strain evidence="4">cv. PBC81</strain>
    </source>
</reference>
<comment type="caution">
    <text evidence="3">The sequence shown here is derived from an EMBL/GenBank/DDBJ whole genome shotgun (WGS) entry which is preliminary data.</text>
</comment>
<dbReference type="Pfam" id="PF00931">
    <property type="entry name" value="NB-ARC"/>
    <property type="match status" value="1"/>
</dbReference>
<evidence type="ECO:0000256" key="1">
    <source>
        <dbReference type="ARBA" id="ARBA00022821"/>
    </source>
</evidence>
<dbReference type="EMBL" id="MLFT02000010">
    <property type="protein sequence ID" value="PHT37332.1"/>
    <property type="molecule type" value="Genomic_DNA"/>
</dbReference>
<reference evidence="4" key="2">
    <citation type="journal article" date="2017" name="J. Anim. Genet.">
        <title>Multiple reference genome sequences of hot pepper reveal the massive evolution of plant disease resistance genes by retroduplication.</title>
        <authorList>
            <person name="Kim S."/>
            <person name="Park J."/>
            <person name="Yeom S.-I."/>
            <person name="Kim Y.-M."/>
            <person name="Seo E."/>
            <person name="Kim K.-T."/>
            <person name="Kim M.-S."/>
            <person name="Lee J.M."/>
            <person name="Cheong K."/>
            <person name="Shin H.-S."/>
            <person name="Kim S.-B."/>
            <person name="Han K."/>
            <person name="Lee J."/>
            <person name="Park M."/>
            <person name="Lee H.-A."/>
            <person name="Lee H.-Y."/>
            <person name="Lee Y."/>
            <person name="Oh S."/>
            <person name="Lee J.H."/>
            <person name="Choi E."/>
            <person name="Choi E."/>
            <person name="Lee S.E."/>
            <person name="Jeon J."/>
            <person name="Kim H."/>
            <person name="Choi G."/>
            <person name="Song H."/>
            <person name="Lee J."/>
            <person name="Lee S.-C."/>
            <person name="Kwon J.-K."/>
            <person name="Lee H.-Y."/>
            <person name="Koo N."/>
            <person name="Hong Y."/>
            <person name="Kim R.W."/>
            <person name="Kang W.-H."/>
            <person name="Huh J.H."/>
            <person name="Kang B.-C."/>
            <person name="Yang T.-J."/>
            <person name="Lee Y.-H."/>
            <person name="Bennetzen J.L."/>
            <person name="Choi D."/>
        </authorList>
    </citation>
    <scope>NUCLEOTIDE SEQUENCE [LARGE SCALE GENOMIC DNA]</scope>
    <source>
        <strain evidence="4">cv. PBC81</strain>
    </source>
</reference>
<dbReference type="GO" id="GO:0043531">
    <property type="term" value="F:ADP binding"/>
    <property type="evidence" value="ECO:0007669"/>
    <property type="project" value="InterPro"/>
</dbReference>
<protein>
    <recommendedName>
        <fullName evidence="2">NB-ARC domain-containing protein</fullName>
    </recommendedName>
</protein>
<dbReference type="Proteomes" id="UP000224567">
    <property type="component" value="Unassembled WGS sequence"/>
</dbReference>
<keyword evidence="1" id="KW-0611">Plant defense</keyword>
<dbReference type="InterPro" id="IPR027417">
    <property type="entry name" value="P-loop_NTPase"/>
</dbReference>
<dbReference type="STRING" id="33114.A0A2G2VWI3"/>
<dbReference type="AlphaFoldDB" id="A0A2G2VWI3"/>
<dbReference type="PRINTS" id="PR00364">
    <property type="entry name" value="DISEASERSIST"/>
</dbReference>
<keyword evidence="4" id="KW-1185">Reference proteome</keyword>
<accession>A0A2G2VWI3</accession>
<dbReference type="InterPro" id="IPR050905">
    <property type="entry name" value="Plant_NBS-LRR"/>
</dbReference>
<dbReference type="InterPro" id="IPR002182">
    <property type="entry name" value="NB-ARC"/>
</dbReference>
<dbReference type="PANTHER" id="PTHR33463:SF198">
    <property type="entry name" value="RPP4C3"/>
    <property type="match status" value="1"/>
</dbReference>
<sequence>MGVDVLEGEKFDVILELRRNIRSLDEESNKLEGIRSGVKQKVDVAVVMRGQTEVERGCIYGWYPTLKSRYLLSRRAKKIILEVTILQNEGDKHVVFCNTVPNVEPRNSVEKFDSRKQEEEVLAALRDQRVTTIGICGMGGVCKTTLAEKVRSRAKQAGLFKDVVMILVGQQQPDIKKIQDEISRGVSLKLEGDDLLERGDKLRSRLMQKDSRVLVILDDVWKKVDLKRVGIPSGSNHNYWCKVALTTHLRDVCDDMEAKKIVDVEILSEKEAQQQQQ</sequence>
<evidence type="ECO:0000313" key="4">
    <source>
        <dbReference type="Proteomes" id="UP000224567"/>
    </source>
</evidence>
<proteinExistence type="predicted"/>
<evidence type="ECO:0000259" key="2">
    <source>
        <dbReference type="Pfam" id="PF00931"/>
    </source>
</evidence>
<evidence type="ECO:0000313" key="3">
    <source>
        <dbReference type="EMBL" id="PHT37332.1"/>
    </source>
</evidence>
<dbReference type="Gene3D" id="3.40.50.300">
    <property type="entry name" value="P-loop containing nucleotide triphosphate hydrolases"/>
    <property type="match status" value="1"/>
</dbReference>
<gene>
    <name evidence="3" type="ORF">CQW23_25032</name>
</gene>
<dbReference type="PANTHER" id="PTHR33463">
    <property type="entry name" value="NB-ARC DOMAIN-CONTAINING PROTEIN-RELATED"/>
    <property type="match status" value="1"/>
</dbReference>
<dbReference type="SUPFAM" id="SSF52540">
    <property type="entry name" value="P-loop containing nucleoside triphosphate hydrolases"/>
    <property type="match status" value="1"/>
</dbReference>